<organism evidence="2 3">
    <name type="scientific">Lasallia pustulata</name>
    <dbReference type="NCBI Taxonomy" id="136370"/>
    <lineage>
        <taxon>Eukaryota</taxon>
        <taxon>Fungi</taxon>
        <taxon>Dikarya</taxon>
        <taxon>Ascomycota</taxon>
        <taxon>Pezizomycotina</taxon>
        <taxon>Lecanoromycetes</taxon>
        <taxon>OSLEUM clade</taxon>
        <taxon>Umbilicariomycetidae</taxon>
        <taxon>Umbilicariales</taxon>
        <taxon>Umbilicariaceae</taxon>
        <taxon>Lasallia</taxon>
    </lineage>
</organism>
<protein>
    <submittedName>
        <fullName evidence="2">Alpha/gamma-adaptin-binding protein p34</fullName>
    </submittedName>
</protein>
<dbReference type="GO" id="GO:0016192">
    <property type="term" value="P:vesicle-mediated transport"/>
    <property type="evidence" value="ECO:0007669"/>
    <property type="project" value="InterPro"/>
</dbReference>
<evidence type="ECO:0000256" key="1">
    <source>
        <dbReference type="SAM" id="MobiDB-lite"/>
    </source>
</evidence>
<feature type="compositionally biased region" description="Acidic residues" evidence="1">
    <location>
        <begin position="79"/>
        <end position="93"/>
    </location>
</feature>
<dbReference type="EMBL" id="FWEW01001889">
    <property type="protein sequence ID" value="SLM37748.1"/>
    <property type="molecule type" value="Genomic_DNA"/>
</dbReference>
<dbReference type="Proteomes" id="UP000192927">
    <property type="component" value="Unassembled WGS sequence"/>
</dbReference>
<evidence type="ECO:0000313" key="3">
    <source>
        <dbReference type="Proteomes" id="UP000192927"/>
    </source>
</evidence>
<feature type="region of interest" description="Disordered" evidence="1">
    <location>
        <begin position="24"/>
        <end position="49"/>
    </location>
</feature>
<feature type="region of interest" description="Disordered" evidence="1">
    <location>
        <begin position="72"/>
        <end position="93"/>
    </location>
</feature>
<sequence>MEVGRLWELTGLARLKEALETNDWEGDDADGLGFEGLDLGEDDGDGEGGFEAEVKEVEREMLEMRRAIYVSGEGRGDDGVEGAEEEEEEEERDIQVEELESMMLKMQAIRDMGADMPSSERKRFAAKAVRDIMKSL</sequence>
<dbReference type="Pfam" id="PF10199">
    <property type="entry name" value="Adaptin_binding"/>
    <property type="match status" value="1"/>
</dbReference>
<dbReference type="PANTHER" id="PTHR28043:SF1">
    <property type="entry name" value="INCREASED RECOMBINATION CENTERS PROTEIN 6"/>
    <property type="match status" value="1"/>
</dbReference>
<dbReference type="AlphaFoldDB" id="A0A1W5D3M9"/>
<dbReference type="PANTHER" id="PTHR28043">
    <property type="entry name" value="INCREASED RECOMBINATION CENTERS PROTEIN 6"/>
    <property type="match status" value="1"/>
</dbReference>
<reference evidence="3" key="1">
    <citation type="submission" date="2017-03" db="EMBL/GenBank/DDBJ databases">
        <authorList>
            <person name="Sharma R."/>
            <person name="Thines M."/>
        </authorList>
    </citation>
    <scope>NUCLEOTIDE SEQUENCE [LARGE SCALE GENOMIC DNA]</scope>
</reference>
<dbReference type="InterPro" id="IPR034627">
    <property type="entry name" value="Irc6"/>
</dbReference>
<keyword evidence="3" id="KW-1185">Reference proteome</keyword>
<dbReference type="GO" id="GO:0030674">
    <property type="term" value="F:protein-macromolecule adaptor activity"/>
    <property type="evidence" value="ECO:0007669"/>
    <property type="project" value="TreeGrafter"/>
</dbReference>
<accession>A0A1W5D3M9</accession>
<proteinExistence type="predicted"/>
<evidence type="ECO:0000313" key="2">
    <source>
        <dbReference type="EMBL" id="SLM37748.1"/>
    </source>
</evidence>
<name>A0A1W5D3M9_9LECA</name>
<feature type="compositionally biased region" description="Acidic residues" evidence="1">
    <location>
        <begin position="38"/>
        <end position="49"/>
    </location>
</feature>